<dbReference type="AlphaFoldDB" id="A0A8J4LWV8"/>
<protein>
    <submittedName>
        <fullName evidence="2">Uncharacterized protein</fullName>
    </submittedName>
</protein>
<dbReference type="EMBL" id="BNCQ01000045">
    <property type="protein sequence ID" value="GIM12821.1"/>
    <property type="molecule type" value="Genomic_DNA"/>
</dbReference>
<feature type="non-terminal residue" evidence="2">
    <location>
        <position position="170"/>
    </location>
</feature>
<comment type="caution">
    <text evidence="2">The sequence shown here is derived from an EMBL/GenBank/DDBJ whole genome shotgun (WGS) entry which is preliminary data.</text>
</comment>
<dbReference type="Proteomes" id="UP000722791">
    <property type="component" value="Unassembled WGS sequence"/>
</dbReference>
<name>A0A8J4LWV8_9CHLO</name>
<feature type="non-terminal residue" evidence="2">
    <location>
        <position position="1"/>
    </location>
</feature>
<evidence type="ECO:0000256" key="1">
    <source>
        <dbReference type="SAM" id="MobiDB-lite"/>
    </source>
</evidence>
<accession>A0A8J4LWV8</accession>
<feature type="region of interest" description="Disordered" evidence="1">
    <location>
        <begin position="1"/>
        <end position="26"/>
    </location>
</feature>
<evidence type="ECO:0000313" key="3">
    <source>
        <dbReference type="Proteomes" id="UP000722791"/>
    </source>
</evidence>
<proteinExistence type="predicted"/>
<evidence type="ECO:0000313" key="2">
    <source>
        <dbReference type="EMBL" id="GIM12821.1"/>
    </source>
</evidence>
<organism evidence="2 3">
    <name type="scientific">Volvox reticuliferus</name>
    <dbReference type="NCBI Taxonomy" id="1737510"/>
    <lineage>
        <taxon>Eukaryota</taxon>
        <taxon>Viridiplantae</taxon>
        <taxon>Chlorophyta</taxon>
        <taxon>core chlorophytes</taxon>
        <taxon>Chlorophyceae</taxon>
        <taxon>CS clade</taxon>
        <taxon>Chlamydomonadales</taxon>
        <taxon>Volvocaceae</taxon>
        <taxon>Volvox</taxon>
    </lineage>
</organism>
<gene>
    <name evidence="2" type="ORF">Vretimale_16055</name>
</gene>
<sequence>SRQSHPEGPYVSPTAGGSAAKADAVVTGGGTATPSAAIAAAPAGAAGYLSTSPGWPSYGTAMPYPAVPIGLSSDVSFFPGLASREEIGAVGGGEGTVAELAAPPVGAAAAMAAAAWEAVASAAVAPDGTTRLATRVVTAARAVGEAVVAAAHSLAYDIRRRVRTAPTENG</sequence>
<reference evidence="2" key="1">
    <citation type="journal article" date="2021" name="Proc. Natl. Acad. Sci. U.S.A.">
        <title>Three genomes in the algal genus Volvox reveal the fate of a haploid sex-determining region after a transition to homothallism.</title>
        <authorList>
            <person name="Yamamoto K."/>
            <person name="Hamaji T."/>
            <person name="Kawai-Toyooka H."/>
            <person name="Matsuzaki R."/>
            <person name="Takahashi F."/>
            <person name="Nishimura Y."/>
            <person name="Kawachi M."/>
            <person name="Noguchi H."/>
            <person name="Minakuchi Y."/>
            <person name="Umen J.G."/>
            <person name="Toyoda A."/>
            <person name="Nozaki H."/>
        </authorList>
    </citation>
    <scope>NUCLEOTIDE SEQUENCE</scope>
    <source>
        <strain evidence="2">NIES-3785</strain>
    </source>
</reference>